<dbReference type="STRING" id="1007676.ABM34_12650"/>
<dbReference type="Proteomes" id="UP000036106">
    <property type="component" value="Chromosome"/>
</dbReference>
<evidence type="ECO:0000313" key="2">
    <source>
        <dbReference type="EMBL" id="AKP68303.1"/>
    </source>
</evidence>
<proteinExistence type="predicted"/>
<accession>A0A0H4QNG2</accession>
<dbReference type="SUPFAM" id="SSF56300">
    <property type="entry name" value="Metallo-dependent phosphatases"/>
    <property type="match status" value="1"/>
</dbReference>
<dbReference type="GO" id="GO:0016787">
    <property type="term" value="F:hydrolase activity"/>
    <property type="evidence" value="ECO:0007669"/>
    <property type="project" value="InterPro"/>
</dbReference>
<reference evidence="3" key="1">
    <citation type="submission" date="2015-07" db="EMBL/GenBank/DDBJ databases">
        <title>Lactobacillus ginsenosidimutans/EMML 3141/ whole genome sequencing.</title>
        <authorList>
            <person name="Kim M.K."/>
            <person name="Im W.-T."/>
            <person name="Srinivasan S."/>
            <person name="Lee J.-J."/>
        </authorList>
    </citation>
    <scope>NUCLEOTIDE SEQUENCE [LARGE SCALE GENOMIC DNA]</scope>
    <source>
        <strain evidence="3">EMML 3041</strain>
    </source>
</reference>
<dbReference type="PATRIC" id="fig|1007676.4.peg.2561"/>
<gene>
    <name evidence="2" type="ORF">ABM34_12650</name>
</gene>
<dbReference type="Pfam" id="PF00149">
    <property type="entry name" value="Metallophos"/>
    <property type="match status" value="1"/>
</dbReference>
<evidence type="ECO:0000313" key="3">
    <source>
        <dbReference type="Proteomes" id="UP000036106"/>
    </source>
</evidence>
<dbReference type="Gene3D" id="3.60.21.10">
    <property type="match status" value="1"/>
</dbReference>
<dbReference type="OrthoDB" id="5505563at2"/>
<dbReference type="PANTHER" id="PTHR43143:SF1">
    <property type="entry name" value="SERINE_THREONINE-PROTEIN PHOSPHATASE CPPED1"/>
    <property type="match status" value="1"/>
</dbReference>
<dbReference type="AlphaFoldDB" id="A0A0H4QNG2"/>
<feature type="domain" description="Calcineurin-like phosphoesterase" evidence="1">
    <location>
        <begin position="4"/>
        <end position="200"/>
    </location>
</feature>
<keyword evidence="3" id="KW-1185">Reference proteome</keyword>
<protein>
    <recommendedName>
        <fullName evidence="1">Calcineurin-like phosphoesterase domain-containing protein</fullName>
    </recommendedName>
</protein>
<dbReference type="InterPro" id="IPR029052">
    <property type="entry name" value="Metallo-depent_PP-like"/>
</dbReference>
<dbReference type="EMBL" id="CP012034">
    <property type="protein sequence ID" value="AKP68303.1"/>
    <property type="molecule type" value="Genomic_DNA"/>
</dbReference>
<dbReference type="PANTHER" id="PTHR43143">
    <property type="entry name" value="METALLOPHOSPHOESTERASE, CALCINEURIN SUPERFAMILY"/>
    <property type="match status" value="1"/>
</dbReference>
<dbReference type="InterPro" id="IPR051918">
    <property type="entry name" value="STPP_CPPED1"/>
</dbReference>
<evidence type="ECO:0000259" key="1">
    <source>
        <dbReference type="Pfam" id="PF00149"/>
    </source>
</evidence>
<dbReference type="InterPro" id="IPR004843">
    <property type="entry name" value="Calcineurin-like_PHP"/>
</dbReference>
<sequence length="279" mass="32276">MSKFKIAQITDMHLTPDGSHPAQHQKIDPYLKLNTIFRDIRLMNERPHMISITGDLIHGGSSEDYSKLAKVLSHHMDKLNIPINVVLGNHDNTPAFFEGFLKQPLREKYYYSIPTPNIDFYFLDTKFHNYEPGYLGQDQLIWLRENLAENPNKEAIIFMHHPLDGPALHHMRYSILQESTELMEIIKEQNVRAIFSGHVHFSTSFCRGKMLVHTADSSAYHINCDNIHKHLVYDSTNYDLITIEDTEIGVETRNLFSGQDIINHIDVDDTGFVNLDVFR</sequence>
<name>A0A0H4QNG2_9LACO</name>
<dbReference type="KEGG" id="lgn:ABM34_12650"/>
<organism evidence="2 3">
    <name type="scientific">Companilactobacillus ginsenosidimutans</name>
    <dbReference type="NCBI Taxonomy" id="1007676"/>
    <lineage>
        <taxon>Bacteria</taxon>
        <taxon>Bacillati</taxon>
        <taxon>Bacillota</taxon>
        <taxon>Bacilli</taxon>
        <taxon>Lactobacillales</taxon>
        <taxon>Lactobacillaceae</taxon>
        <taxon>Companilactobacillus</taxon>
    </lineage>
</organism>
<dbReference type="RefSeq" id="WP_048706233.1">
    <property type="nucleotide sequence ID" value="NZ_CP012034.1"/>
</dbReference>